<dbReference type="PANTHER" id="PTHR43178:SF5">
    <property type="entry name" value="LIPOAMIDE ACYLTRANSFERASE COMPONENT OF BRANCHED-CHAIN ALPHA-KETO ACID DEHYDROGENASE COMPLEX, MITOCHONDRIAL"/>
    <property type="match status" value="1"/>
</dbReference>
<dbReference type="InterPro" id="IPR050743">
    <property type="entry name" value="2-oxoacid_DH_E2_comp"/>
</dbReference>
<comment type="similarity">
    <text evidence="2 6">Belongs to the 2-oxoacid dehydrogenase family.</text>
</comment>
<feature type="region of interest" description="Disordered" evidence="7">
    <location>
        <begin position="166"/>
        <end position="196"/>
    </location>
</feature>
<proteinExistence type="inferred from homology"/>
<dbReference type="InterPro" id="IPR003016">
    <property type="entry name" value="2-oxoA_DH_lipoyl-BS"/>
</dbReference>
<organism evidence="10 11">
    <name type="scientific">Agrilactobacillus composti DSM 18527 = JCM 14202</name>
    <dbReference type="NCBI Taxonomy" id="1423734"/>
    <lineage>
        <taxon>Bacteria</taxon>
        <taxon>Bacillati</taxon>
        <taxon>Bacillota</taxon>
        <taxon>Bacilli</taxon>
        <taxon>Lactobacillales</taxon>
        <taxon>Lactobacillaceae</taxon>
        <taxon>Agrilactobacillus</taxon>
    </lineage>
</organism>
<feature type="domain" description="Peripheral subunit-binding (PSBD)" evidence="9">
    <location>
        <begin position="125"/>
        <end position="162"/>
    </location>
</feature>
<dbReference type="PROSITE" id="PS51826">
    <property type="entry name" value="PSBD"/>
    <property type="match status" value="1"/>
</dbReference>
<feature type="domain" description="Lipoyl-binding" evidence="8">
    <location>
        <begin position="2"/>
        <end position="77"/>
    </location>
</feature>
<feature type="compositionally biased region" description="Low complexity" evidence="7">
    <location>
        <begin position="84"/>
        <end position="117"/>
    </location>
</feature>
<dbReference type="eggNOG" id="COG0508">
    <property type="taxonomic scope" value="Bacteria"/>
</dbReference>
<dbReference type="InterPro" id="IPR001078">
    <property type="entry name" value="2-oxoacid_DH_actylTfrase"/>
</dbReference>
<evidence type="ECO:0000256" key="5">
    <source>
        <dbReference type="ARBA" id="ARBA00023315"/>
    </source>
</evidence>
<dbReference type="Pfam" id="PF00364">
    <property type="entry name" value="Biotin_lipoyl"/>
    <property type="match status" value="1"/>
</dbReference>
<keyword evidence="11" id="KW-1185">Reference proteome</keyword>
<dbReference type="Gene3D" id="3.30.559.10">
    <property type="entry name" value="Chloramphenicol acetyltransferase-like domain"/>
    <property type="match status" value="1"/>
</dbReference>
<dbReference type="InterPro" id="IPR011053">
    <property type="entry name" value="Single_hybrid_motif"/>
</dbReference>
<reference evidence="10 11" key="1">
    <citation type="journal article" date="2015" name="Genome Announc.">
        <title>Expanding the biotechnology potential of lactobacilli through comparative genomics of 213 strains and associated genera.</title>
        <authorList>
            <person name="Sun Z."/>
            <person name="Harris H.M."/>
            <person name="McCann A."/>
            <person name="Guo C."/>
            <person name="Argimon S."/>
            <person name="Zhang W."/>
            <person name="Yang X."/>
            <person name="Jeffery I.B."/>
            <person name="Cooney J.C."/>
            <person name="Kagawa T.F."/>
            <person name="Liu W."/>
            <person name="Song Y."/>
            <person name="Salvetti E."/>
            <person name="Wrobel A."/>
            <person name="Rasinkangas P."/>
            <person name="Parkhill J."/>
            <person name="Rea M.C."/>
            <person name="O'Sullivan O."/>
            <person name="Ritari J."/>
            <person name="Douillard F.P."/>
            <person name="Paul Ross R."/>
            <person name="Yang R."/>
            <person name="Briner A.E."/>
            <person name="Felis G.E."/>
            <person name="de Vos W.M."/>
            <person name="Barrangou R."/>
            <person name="Klaenhammer T.R."/>
            <person name="Caufield P.W."/>
            <person name="Cui Y."/>
            <person name="Zhang H."/>
            <person name="O'Toole P.W."/>
        </authorList>
    </citation>
    <scope>NUCLEOTIDE SEQUENCE [LARGE SCALE GENOMIC DNA]</scope>
    <source>
        <strain evidence="10 11">DSM 18527</strain>
    </source>
</reference>
<comment type="cofactor">
    <cofactor evidence="1 6">
        <name>(R)-lipoate</name>
        <dbReference type="ChEBI" id="CHEBI:83088"/>
    </cofactor>
</comment>
<feature type="region of interest" description="Disordered" evidence="7">
    <location>
        <begin position="84"/>
        <end position="123"/>
    </location>
</feature>
<dbReference type="Gene3D" id="2.40.50.100">
    <property type="match status" value="1"/>
</dbReference>
<evidence type="ECO:0000256" key="2">
    <source>
        <dbReference type="ARBA" id="ARBA00007317"/>
    </source>
</evidence>
<evidence type="ECO:0000313" key="11">
    <source>
        <dbReference type="Proteomes" id="UP000051236"/>
    </source>
</evidence>
<dbReference type="EC" id="2.3.1.-" evidence="6"/>
<evidence type="ECO:0000259" key="8">
    <source>
        <dbReference type="PROSITE" id="PS50968"/>
    </source>
</evidence>
<dbReference type="GO" id="GO:0031405">
    <property type="term" value="F:lipoic acid binding"/>
    <property type="evidence" value="ECO:0007669"/>
    <property type="project" value="TreeGrafter"/>
</dbReference>
<comment type="caution">
    <text evidence="10">The sequence shown here is derived from an EMBL/GenBank/DDBJ whole genome shotgun (WGS) entry which is preliminary data.</text>
</comment>
<evidence type="ECO:0000256" key="4">
    <source>
        <dbReference type="ARBA" id="ARBA00022823"/>
    </source>
</evidence>
<evidence type="ECO:0000256" key="3">
    <source>
        <dbReference type="ARBA" id="ARBA00022679"/>
    </source>
</evidence>
<dbReference type="InterPro" id="IPR004167">
    <property type="entry name" value="PSBD"/>
</dbReference>
<dbReference type="AlphaFoldDB" id="X0PM48"/>
<dbReference type="PROSITE" id="PS00189">
    <property type="entry name" value="LIPOYL"/>
    <property type="match status" value="1"/>
</dbReference>
<dbReference type="InterPro" id="IPR036625">
    <property type="entry name" value="E3-bd_dom_sf"/>
</dbReference>
<dbReference type="FunFam" id="3.30.559.10:FF:000007">
    <property type="entry name" value="Dihydrolipoamide acetyltransferase component of pyruvate dehydrogenase complex"/>
    <property type="match status" value="1"/>
</dbReference>
<dbReference type="Pfam" id="PF00198">
    <property type="entry name" value="2-oxoacid_dh"/>
    <property type="match status" value="1"/>
</dbReference>
<keyword evidence="5 6" id="KW-0012">Acyltransferase</keyword>
<feature type="compositionally biased region" description="Low complexity" evidence="7">
    <location>
        <begin position="166"/>
        <end position="180"/>
    </location>
</feature>
<evidence type="ECO:0000313" key="10">
    <source>
        <dbReference type="EMBL" id="KRM33111.1"/>
    </source>
</evidence>
<dbReference type="SUPFAM" id="SSF47005">
    <property type="entry name" value="Peripheral subunit-binding domain of 2-oxo acid dehydrogenase complex"/>
    <property type="match status" value="1"/>
</dbReference>
<dbReference type="Proteomes" id="UP000051236">
    <property type="component" value="Unassembled WGS sequence"/>
</dbReference>
<dbReference type="EMBL" id="AZGA01000057">
    <property type="protein sequence ID" value="KRM33111.1"/>
    <property type="molecule type" value="Genomic_DNA"/>
</dbReference>
<gene>
    <name evidence="10" type="ORF">FC83_GL003192</name>
</gene>
<dbReference type="InterPro" id="IPR023213">
    <property type="entry name" value="CAT-like_dom_sf"/>
</dbReference>
<dbReference type="STRING" id="1423734.FC83_GL003192"/>
<dbReference type="PATRIC" id="fig|1423734.3.peg.3241"/>
<keyword evidence="4 6" id="KW-0450">Lipoyl</keyword>
<dbReference type="GO" id="GO:0016407">
    <property type="term" value="F:acetyltransferase activity"/>
    <property type="evidence" value="ECO:0007669"/>
    <property type="project" value="TreeGrafter"/>
</dbReference>
<dbReference type="GO" id="GO:0005737">
    <property type="term" value="C:cytoplasm"/>
    <property type="evidence" value="ECO:0007669"/>
    <property type="project" value="TreeGrafter"/>
</dbReference>
<evidence type="ECO:0000256" key="7">
    <source>
        <dbReference type="SAM" id="MobiDB-lite"/>
    </source>
</evidence>
<protein>
    <recommendedName>
        <fullName evidence="6">Dihydrolipoamide acetyltransferase component of pyruvate dehydrogenase complex</fullName>
        <ecNumber evidence="6">2.3.1.-</ecNumber>
    </recommendedName>
</protein>
<evidence type="ECO:0000259" key="9">
    <source>
        <dbReference type="PROSITE" id="PS51826"/>
    </source>
</evidence>
<keyword evidence="3 6" id="KW-0808">Transferase</keyword>
<evidence type="ECO:0000256" key="6">
    <source>
        <dbReference type="RuleBase" id="RU003423"/>
    </source>
</evidence>
<dbReference type="PANTHER" id="PTHR43178">
    <property type="entry name" value="DIHYDROLIPOAMIDE ACETYLTRANSFERASE COMPONENT OF PYRUVATE DEHYDROGENASE COMPLEX"/>
    <property type="match status" value="1"/>
</dbReference>
<dbReference type="PROSITE" id="PS50968">
    <property type="entry name" value="BIOTINYL_LIPOYL"/>
    <property type="match status" value="1"/>
</dbReference>
<dbReference type="SUPFAM" id="SSF52777">
    <property type="entry name" value="CoA-dependent acyltransferases"/>
    <property type="match status" value="1"/>
</dbReference>
<dbReference type="Gene3D" id="4.10.320.10">
    <property type="entry name" value="E3-binding domain"/>
    <property type="match status" value="1"/>
</dbReference>
<accession>X0PM48</accession>
<dbReference type="InterPro" id="IPR000089">
    <property type="entry name" value="Biotin_lipoyl"/>
</dbReference>
<dbReference type="CDD" id="cd06849">
    <property type="entry name" value="lipoyl_domain"/>
    <property type="match status" value="1"/>
</dbReference>
<dbReference type="SUPFAM" id="SSF51230">
    <property type="entry name" value="Single hybrid motif"/>
    <property type="match status" value="1"/>
</dbReference>
<evidence type="ECO:0000256" key="1">
    <source>
        <dbReference type="ARBA" id="ARBA00001938"/>
    </source>
</evidence>
<sequence>MKKEMTMPRLGESVTEGTIVDWLVQVGDHVEEYDPICEVQTVKVVAEVPSSFTGTITKVLAATDDTIAVGAPLAEIAVEGAVEESAPAADTATSATSETSAEPATPDPAPVAAAQPAVDSTDAPRFSPAVASLLAKYRLHADDIPATGHQGRLTRQDVENFMAEEVSQPAPAAAHQAASPVPTPTPVQNTGFDGQLPGDIITPGSSVRKAIAAHMSQSKNEIPHGWMMVEQDVSNIVVLRQKEKANFQKREGFKLTYFPFFVKAVAQALAKHPRINSSWQNNMKITHKQVNISIAVAKGDELFVPVIKHADDLSIKGIAAEINRLASAVRNGTATADDMQGGTFTVNNTGSFGSVASMGIINYPQAAIIQIESIRKAIQPTPDGRGFTFADMVNLSLSVDHRLLDGVAAGGFLKDVKKNLAAYGPDSNLY</sequence>
<name>X0PM48_9LACO</name>